<dbReference type="STRING" id="35752.SAMN05421541_13123"/>
<evidence type="ECO:0000313" key="3">
    <source>
        <dbReference type="Proteomes" id="UP000199645"/>
    </source>
</evidence>
<dbReference type="Pfam" id="PF01186">
    <property type="entry name" value="Lysyl_oxidase"/>
    <property type="match status" value="1"/>
</dbReference>
<dbReference type="OrthoDB" id="914406at2"/>
<dbReference type="RefSeq" id="WP_093622057.1">
    <property type="nucleotide sequence ID" value="NZ_BOMT01000093.1"/>
</dbReference>
<proteinExistence type="predicted"/>
<organism evidence="2 3">
    <name type="scientific">Actinoplanes philippinensis</name>
    <dbReference type="NCBI Taxonomy" id="35752"/>
    <lineage>
        <taxon>Bacteria</taxon>
        <taxon>Bacillati</taxon>
        <taxon>Actinomycetota</taxon>
        <taxon>Actinomycetes</taxon>
        <taxon>Micromonosporales</taxon>
        <taxon>Micromonosporaceae</taxon>
        <taxon>Actinoplanes</taxon>
    </lineage>
</organism>
<feature type="region of interest" description="Disordered" evidence="1">
    <location>
        <begin position="247"/>
        <end position="311"/>
    </location>
</feature>
<dbReference type="Gene3D" id="2.60.40.10">
    <property type="entry name" value="Immunoglobulins"/>
    <property type="match status" value="1"/>
</dbReference>
<protein>
    <submittedName>
        <fullName evidence="2">Lysyl oxidase</fullName>
    </submittedName>
</protein>
<sequence>MTDAQNRRRRTRWPVVGVAAGALVLAGGGVGVAEAATTPPALSFVAATGTVTAERYAAEGEVYVSLDLGLHVIAGKDPFEIRAKRAGYDKPIVAYRTVRKNGKNTQVKLPAGTVRDFTGLADFTTITIKDRAGKVVTSYKTAFCGNSYSSARTRRDAPATNPYPTRCGGENPFTLGSVWGVQAGWNAPVPDQPASSAPLAKLVAGKYTAEASVNPKYRKAFGIPAKNATAKVTVNVVDVKTDEQGVAEARSRDAREEPALAQAVTAGGHDRHTAEGDASRQVSSFRPEFRAAASRPATLKATPKSGPKPDLRSLPAWGISLSQENRRWYVNFGATVWNAGTSPLVVDGFRRTGTELMDAYQYYFDANGKQVGSRPAGTMQWDPREGHMHWHFTDFAQYNLLKSDKKFAVRSGKEAFCLANTDAVDYTVKSAKWRPDNTDLSTSCGANTVVAVREVLDIGNGDTYSQDRPGQSFDITNLPNGTYYIQVVANPAKRLGELNTANNTALRKIVLGGTAGRRTLSVPKVYGITG</sequence>
<dbReference type="EMBL" id="FONV01000031">
    <property type="protein sequence ID" value="SFF92193.1"/>
    <property type="molecule type" value="Genomic_DNA"/>
</dbReference>
<dbReference type="GO" id="GO:0016641">
    <property type="term" value="F:oxidoreductase activity, acting on the CH-NH2 group of donors, oxygen as acceptor"/>
    <property type="evidence" value="ECO:0007669"/>
    <property type="project" value="InterPro"/>
</dbReference>
<keyword evidence="3" id="KW-1185">Reference proteome</keyword>
<dbReference type="GO" id="GO:0005975">
    <property type="term" value="P:carbohydrate metabolic process"/>
    <property type="evidence" value="ECO:0007669"/>
    <property type="project" value="UniProtKB-ARBA"/>
</dbReference>
<accession>A0A1I2ML64</accession>
<evidence type="ECO:0000256" key="1">
    <source>
        <dbReference type="SAM" id="MobiDB-lite"/>
    </source>
</evidence>
<gene>
    <name evidence="2" type="ORF">SAMN05421541_13123</name>
</gene>
<reference evidence="2 3" key="1">
    <citation type="submission" date="2016-10" db="EMBL/GenBank/DDBJ databases">
        <authorList>
            <person name="de Groot N.N."/>
        </authorList>
    </citation>
    <scope>NUCLEOTIDE SEQUENCE [LARGE SCALE GENOMIC DNA]</scope>
    <source>
        <strain evidence="2 3">DSM 43019</strain>
    </source>
</reference>
<dbReference type="InterPro" id="IPR001695">
    <property type="entry name" value="Lysyl_oxidase"/>
</dbReference>
<evidence type="ECO:0000313" key="2">
    <source>
        <dbReference type="EMBL" id="SFF92193.1"/>
    </source>
</evidence>
<feature type="compositionally biased region" description="Basic and acidic residues" evidence="1">
    <location>
        <begin position="268"/>
        <end position="278"/>
    </location>
</feature>
<name>A0A1I2ML64_9ACTN</name>
<feature type="compositionally biased region" description="Basic and acidic residues" evidence="1">
    <location>
        <begin position="247"/>
        <end position="258"/>
    </location>
</feature>
<dbReference type="Proteomes" id="UP000199645">
    <property type="component" value="Unassembled WGS sequence"/>
</dbReference>
<dbReference type="AlphaFoldDB" id="A0A1I2ML64"/>
<dbReference type="InterPro" id="IPR013783">
    <property type="entry name" value="Ig-like_fold"/>
</dbReference>
<dbReference type="GO" id="GO:0005507">
    <property type="term" value="F:copper ion binding"/>
    <property type="evidence" value="ECO:0007669"/>
    <property type="project" value="InterPro"/>
</dbReference>